<dbReference type="EMBL" id="CP039865">
    <property type="protein sequence ID" value="QCK87446.1"/>
    <property type="molecule type" value="Genomic_DNA"/>
</dbReference>
<keyword evidence="2" id="KW-1185">Reference proteome</keyword>
<protein>
    <submittedName>
        <fullName evidence="1">DUF3800 domain-containing protein</fullName>
    </submittedName>
</protein>
<proteinExistence type="predicted"/>
<organism evidence="1 2">
    <name type="scientific">Phreatobacter aquaticus</name>
    <dbReference type="NCBI Taxonomy" id="2570229"/>
    <lineage>
        <taxon>Bacteria</taxon>
        <taxon>Pseudomonadati</taxon>
        <taxon>Pseudomonadota</taxon>
        <taxon>Alphaproteobacteria</taxon>
        <taxon>Hyphomicrobiales</taxon>
        <taxon>Phreatobacteraceae</taxon>
        <taxon>Phreatobacter</taxon>
    </lineage>
</organism>
<dbReference type="InterPro" id="IPR024524">
    <property type="entry name" value="DUF3800"/>
</dbReference>
<accession>A0A4D7QPD8</accession>
<reference evidence="1 2" key="1">
    <citation type="submission" date="2019-04" db="EMBL/GenBank/DDBJ databases">
        <title>Phreatobacter aquaticus sp. nov.</title>
        <authorList>
            <person name="Choi A."/>
            <person name="Baek K."/>
        </authorList>
    </citation>
    <scope>NUCLEOTIDE SEQUENCE [LARGE SCALE GENOMIC DNA]</scope>
    <source>
        <strain evidence="1 2">NMCR1094</strain>
    </source>
</reference>
<evidence type="ECO:0000313" key="1">
    <source>
        <dbReference type="EMBL" id="QCK87446.1"/>
    </source>
</evidence>
<dbReference type="KEGG" id="paqt:E8L99_17620"/>
<gene>
    <name evidence="1" type="ORF">E8L99_17620</name>
</gene>
<evidence type="ECO:0000313" key="2">
    <source>
        <dbReference type="Proteomes" id="UP000298588"/>
    </source>
</evidence>
<dbReference type="OrthoDB" id="9800818at2"/>
<dbReference type="AlphaFoldDB" id="A0A4D7QPD8"/>
<dbReference type="Proteomes" id="UP000298588">
    <property type="component" value="Chromosome"/>
</dbReference>
<dbReference type="Pfam" id="PF12686">
    <property type="entry name" value="DUF3800"/>
    <property type="match status" value="1"/>
</dbReference>
<sequence length="253" mass="29356">MHILFTDESGTPPKRNAVKGPRYFTIAGVAIPIELWRQVNDAFCALKDDPRYQIVGEVKWKHFGERRPGVTNNVTHLSMDERISFRRELFDIITKRERIKIISCVCSAAAAYETSYIKDENDLYEYTYKPVSERFQYYLQDISTPEHIQYGLIVCDHRDRHQDDRLRRRHQSFVNSTYKNFSNYNNLVEGLFLTQSDKSVGVQLADMVAGAIGRYFNSDDKHFALQLKPSFRSGPGKKVLGYGIVKFPKAGWR</sequence>
<dbReference type="RefSeq" id="WP_137100775.1">
    <property type="nucleotide sequence ID" value="NZ_CP039865.1"/>
</dbReference>
<name>A0A4D7QPD8_9HYPH</name>